<name>A0A1L9BHU3_9BACT</name>
<reference evidence="2 3" key="2">
    <citation type="submission" date="2016-12" db="EMBL/GenBank/DDBJ databases">
        <title>Draft Genome Sequence of Cystobacter ferrugineus Strain Cbfe23.</title>
        <authorList>
            <person name="Akbar S."/>
            <person name="Dowd S.E."/>
            <person name="Stevens D.C."/>
        </authorList>
    </citation>
    <scope>NUCLEOTIDE SEQUENCE [LARGE SCALE GENOMIC DNA]</scope>
    <source>
        <strain evidence="2 3">Cbfe23</strain>
    </source>
</reference>
<reference evidence="3" key="1">
    <citation type="submission" date="2016-11" db="EMBL/GenBank/DDBJ databases">
        <authorList>
            <person name="Shukria A."/>
            <person name="Stevens D.C."/>
        </authorList>
    </citation>
    <scope>NUCLEOTIDE SEQUENCE [LARGE SCALE GENOMIC DNA]</scope>
    <source>
        <strain evidence="3">Cbfe23</strain>
    </source>
</reference>
<evidence type="ECO:0000313" key="3">
    <source>
        <dbReference type="Proteomes" id="UP000182229"/>
    </source>
</evidence>
<gene>
    <name evidence="2" type="ORF">BON30_00900</name>
</gene>
<evidence type="ECO:0000313" key="2">
    <source>
        <dbReference type="EMBL" id="OJH41830.1"/>
    </source>
</evidence>
<dbReference type="EMBL" id="MPIN01000001">
    <property type="protein sequence ID" value="OJH41830.1"/>
    <property type="molecule type" value="Genomic_DNA"/>
</dbReference>
<sequence>MSKGWDFLVARDNLERSFLESSTDPAEQPLAPGEAVLTVERFALTANNITYGVMGEALGYWRCFPATPDWRGRIPAWGYARVSRSASPEAPVGLRLFGLVPMSTHFVARLQRTGSGYLDAATHRAGLSPFYNRYTHAKVDESFDNHRALLRPLFTTSFLLDDMLYEAEHAGTRTVILSSASSKTAMGLAWLLSRHGMKVVGLTSRKNLALLGGLGLYQQLVPYDAMAGLWVETPAVFVDFAGEPAVVRGIHRQLKDGLRQSTLVGGTHQRTPPSPKREPLPGPAPTFFFAPDRLRKRVSDWGLETFEARLGEAMKAFVAASASWLRIEHHRGPEALTAVYRDVVTGQARPEAGHLVWPDPTSR</sequence>
<dbReference type="Pfam" id="PF11017">
    <property type="entry name" value="DUF2855"/>
    <property type="match status" value="1"/>
</dbReference>
<evidence type="ECO:0008006" key="4">
    <source>
        <dbReference type="Google" id="ProtNLM"/>
    </source>
</evidence>
<feature type="region of interest" description="Disordered" evidence="1">
    <location>
        <begin position="261"/>
        <end position="283"/>
    </location>
</feature>
<accession>A0A1L9BHU3</accession>
<dbReference type="RefSeq" id="WP_071895919.1">
    <property type="nucleotide sequence ID" value="NZ_MPIN01000001.1"/>
</dbReference>
<comment type="caution">
    <text evidence="2">The sequence shown here is derived from an EMBL/GenBank/DDBJ whole genome shotgun (WGS) entry which is preliminary data.</text>
</comment>
<protein>
    <recommendedName>
        <fullName evidence="4">DUF2855 domain-containing protein</fullName>
    </recommendedName>
</protein>
<dbReference type="InterPro" id="IPR021276">
    <property type="entry name" value="DUF2855"/>
</dbReference>
<feature type="compositionally biased region" description="Polar residues" evidence="1">
    <location>
        <begin position="261"/>
        <end position="271"/>
    </location>
</feature>
<dbReference type="AlphaFoldDB" id="A0A1L9BHU3"/>
<organism evidence="2 3">
    <name type="scientific">Cystobacter ferrugineus</name>
    <dbReference type="NCBI Taxonomy" id="83449"/>
    <lineage>
        <taxon>Bacteria</taxon>
        <taxon>Pseudomonadati</taxon>
        <taxon>Myxococcota</taxon>
        <taxon>Myxococcia</taxon>
        <taxon>Myxococcales</taxon>
        <taxon>Cystobacterineae</taxon>
        <taxon>Archangiaceae</taxon>
        <taxon>Cystobacter</taxon>
    </lineage>
</organism>
<dbReference type="Proteomes" id="UP000182229">
    <property type="component" value="Unassembled WGS sequence"/>
</dbReference>
<keyword evidence="3" id="KW-1185">Reference proteome</keyword>
<proteinExistence type="predicted"/>
<evidence type="ECO:0000256" key="1">
    <source>
        <dbReference type="SAM" id="MobiDB-lite"/>
    </source>
</evidence>
<dbReference type="OrthoDB" id="8953110at2"/>
<dbReference type="STRING" id="83449.BON30_00900"/>